<dbReference type="RefSeq" id="WP_317963562.1">
    <property type="nucleotide sequence ID" value="NZ_OX458333.1"/>
</dbReference>
<dbReference type="PRINTS" id="PR00413">
    <property type="entry name" value="HADHALOGNASE"/>
</dbReference>
<name>A0ABM9I9D1_9GAMM</name>
<sequence length="225" mass="24413">MALNPTVSAVLFDLDGTLLDTAPDLVFAANAALAEADIPPRSVDELKPCISGGIAVMLRCALNEDDKSALFQRVLQRTLELYQVHVADRTRFFDGVELVLDELERRGIPWGIVTNKMSRFTDPLLAKLNLADRTDCIISGDTTAEKKPHPLPLLEASRRLQRAPKECVYVGDAPGDVEAGRRAGMTTLTALYGYIAADQEPCNWGADGLLTAPGDLLLWLDGALP</sequence>
<dbReference type="InterPro" id="IPR036412">
    <property type="entry name" value="HAD-like_sf"/>
</dbReference>
<dbReference type="EC" id="3.1.3.18" evidence="5"/>
<dbReference type="NCBIfam" id="TIGR01509">
    <property type="entry name" value="HAD-SF-IA-v3"/>
    <property type="match status" value="1"/>
</dbReference>
<dbReference type="GO" id="GO:0008967">
    <property type="term" value="F:phosphoglycolate phosphatase activity"/>
    <property type="evidence" value="ECO:0007669"/>
    <property type="project" value="UniProtKB-EC"/>
</dbReference>
<keyword evidence="2 5" id="KW-0378">Hydrolase</keyword>
<gene>
    <name evidence="5" type="primary">gph</name>
    <name evidence="5" type="ORF">MSZNOR_4921</name>
</gene>
<dbReference type="Proteomes" id="UP001162030">
    <property type="component" value="Chromosome"/>
</dbReference>
<dbReference type="SFLD" id="SFLDG01129">
    <property type="entry name" value="C1.5:_HAD__Beta-PGM__Phosphata"/>
    <property type="match status" value="1"/>
</dbReference>
<dbReference type="PANTHER" id="PTHR43434">
    <property type="entry name" value="PHOSPHOGLYCOLATE PHOSPHATASE"/>
    <property type="match status" value="1"/>
</dbReference>
<dbReference type="InterPro" id="IPR006439">
    <property type="entry name" value="HAD-SF_hydro_IA"/>
</dbReference>
<dbReference type="InterPro" id="IPR023214">
    <property type="entry name" value="HAD_sf"/>
</dbReference>
<keyword evidence="4" id="KW-0119">Carbohydrate metabolism</keyword>
<evidence type="ECO:0000256" key="1">
    <source>
        <dbReference type="ARBA" id="ARBA00022723"/>
    </source>
</evidence>
<keyword evidence="3" id="KW-0460">Magnesium</keyword>
<protein>
    <submittedName>
        <fullName evidence="5">Phosphoglycolate phosphatase</fullName>
        <ecNumber evidence="5">3.1.3.18</ecNumber>
    </submittedName>
</protein>
<keyword evidence="6" id="KW-1185">Reference proteome</keyword>
<organism evidence="5 6">
    <name type="scientific">Methylocaldum szegediense</name>
    <dbReference type="NCBI Taxonomy" id="73780"/>
    <lineage>
        <taxon>Bacteria</taxon>
        <taxon>Pseudomonadati</taxon>
        <taxon>Pseudomonadota</taxon>
        <taxon>Gammaproteobacteria</taxon>
        <taxon>Methylococcales</taxon>
        <taxon>Methylococcaceae</taxon>
        <taxon>Methylocaldum</taxon>
    </lineage>
</organism>
<dbReference type="NCBIfam" id="TIGR01549">
    <property type="entry name" value="HAD-SF-IA-v1"/>
    <property type="match status" value="1"/>
</dbReference>
<dbReference type="Pfam" id="PF13419">
    <property type="entry name" value="HAD_2"/>
    <property type="match status" value="1"/>
</dbReference>
<dbReference type="InterPro" id="IPR050155">
    <property type="entry name" value="HAD-like_hydrolase_sf"/>
</dbReference>
<dbReference type="Gene3D" id="3.40.50.1000">
    <property type="entry name" value="HAD superfamily/HAD-like"/>
    <property type="match status" value="1"/>
</dbReference>
<reference evidence="5 6" key="1">
    <citation type="submission" date="2023-03" db="EMBL/GenBank/DDBJ databases">
        <authorList>
            <person name="Pearce D."/>
        </authorList>
    </citation>
    <scope>NUCLEOTIDE SEQUENCE [LARGE SCALE GENOMIC DNA]</scope>
    <source>
        <strain evidence="5">Msz</strain>
    </source>
</reference>
<dbReference type="EMBL" id="OX458333">
    <property type="protein sequence ID" value="CAI8972590.1"/>
    <property type="molecule type" value="Genomic_DNA"/>
</dbReference>
<dbReference type="PANTHER" id="PTHR43434:SF23">
    <property type="entry name" value="PHOSPHOGLYCOLATE PHOSPHATASE"/>
    <property type="match status" value="1"/>
</dbReference>
<evidence type="ECO:0000256" key="3">
    <source>
        <dbReference type="ARBA" id="ARBA00022842"/>
    </source>
</evidence>
<evidence type="ECO:0000256" key="2">
    <source>
        <dbReference type="ARBA" id="ARBA00022801"/>
    </source>
</evidence>
<dbReference type="Gene3D" id="1.10.150.240">
    <property type="entry name" value="Putative phosphatase, domain 2"/>
    <property type="match status" value="1"/>
</dbReference>
<keyword evidence="1" id="KW-0479">Metal-binding</keyword>
<dbReference type="SFLD" id="SFLDG01135">
    <property type="entry name" value="C1.5.6:_HAD__Beta-PGM__Phospha"/>
    <property type="match status" value="1"/>
</dbReference>
<evidence type="ECO:0000313" key="5">
    <source>
        <dbReference type="EMBL" id="CAI8972590.1"/>
    </source>
</evidence>
<dbReference type="InterPro" id="IPR023198">
    <property type="entry name" value="PGP-like_dom2"/>
</dbReference>
<evidence type="ECO:0000256" key="4">
    <source>
        <dbReference type="ARBA" id="ARBA00023277"/>
    </source>
</evidence>
<proteinExistence type="predicted"/>
<accession>A0ABM9I9D1</accession>
<dbReference type="SFLD" id="SFLDS00003">
    <property type="entry name" value="Haloacid_Dehalogenase"/>
    <property type="match status" value="1"/>
</dbReference>
<dbReference type="InterPro" id="IPR041492">
    <property type="entry name" value="HAD_2"/>
</dbReference>
<evidence type="ECO:0000313" key="6">
    <source>
        <dbReference type="Proteomes" id="UP001162030"/>
    </source>
</evidence>
<dbReference type="SUPFAM" id="SSF56784">
    <property type="entry name" value="HAD-like"/>
    <property type="match status" value="1"/>
</dbReference>